<dbReference type="UniPathway" id="UPA00219"/>
<dbReference type="HOGENOM" id="CLU_037404_0_0_0"/>
<dbReference type="InterPro" id="IPR007235">
    <property type="entry name" value="Glyco_trans_28_C"/>
</dbReference>
<evidence type="ECO:0000256" key="9">
    <source>
        <dbReference type="ARBA" id="ARBA00023316"/>
    </source>
</evidence>
<dbReference type="eggNOG" id="COG0707">
    <property type="taxonomic scope" value="Bacteria"/>
</dbReference>
<sequence length="436" mass="46724">MKRSLDPGAQSPLRVWLVGGGTGGHVYPALAVAAALNAPGALSAAVETPNRWERARPLDGPWSALYVGSVGGMEAALVARESALPFQAIPAAALRGRNLLTMVRNLATLARGTAAAHRLAERDRPVAILGTGGYVCVPVFLAARLAGIPTMIYLPDVVPGLAVRFLARLSSLVACNVADSGRYLGLEPFDYGEAIARLNAHDRAVRLIVTGYPVRQELFSADRQACRAAFGLCDDLPTLLVAGGSRGSRSINRAIAALLPVLLPFMEIIHVCGREGDVTFLRAAMQELPETLQKRYHLFEYLHGVPEMLTNGAMSPAPTMVAALVAADLAICRSGASTLGELPAVGLPALLVPYPYVHQDENADYLVQRGAAVKISDAALARTTEDGLLFREISRLIHRWDERCAMAERMRALAQPDAARRLAFLLQTLVIRRHTA</sequence>
<evidence type="ECO:0000259" key="11">
    <source>
        <dbReference type="Pfam" id="PF03033"/>
    </source>
</evidence>
<evidence type="ECO:0000256" key="8">
    <source>
        <dbReference type="ARBA" id="ARBA00023306"/>
    </source>
</evidence>
<dbReference type="KEGG" id="rca:Rcas_1095"/>
<comment type="pathway">
    <text evidence="10">Cell wall biogenesis; peptidoglycan biosynthesis.</text>
</comment>
<dbReference type="GO" id="GO:0051991">
    <property type="term" value="F:UDP-N-acetyl-D-glucosamine:N-acetylmuramoyl-L-alanyl-D-glutamyl-meso-2,6-diaminopimelyl-D-alanyl-D-alanine-diphosphoundecaprenol 4-beta-N-acetylglucosaminlytransferase activity"/>
    <property type="evidence" value="ECO:0007669"/>
    <property type="project" value="RHEA"/>
</dbReference>
<comment type="similarity">
    <text evidence="10">Belongs to the glycosyltransferase 28 family. MurG subfamily.</text>
</comment>
<dbReference type="PANTHER" id="PTHR21015">
    <property type="entry name" value="UDP-N-ACETYLGLUCOSAMINE--N-ACETYLMURAMYL-(PENTAPEPTIDE) PYROPHOSPHORYL-UNDECAPRENOL N-ACETYLGLUCOSAMINE TRANSFERASE 1"/>
    <property type="match status" value="1"/>
</dbReference>
<dbReference type="InterPro" id="IPR004276">
    <property type="entry name" value="GlycoTrans_28_N"/>
</dbReference>
<dbReference type="Pfam" id="PF04101">
    <property type="entry name" value="Glyco_tran_28_C"/>
    <property type="match status" value="1"/>
</dbReference>
<dbReference type="GO" id="GO:0051301">
    <property type="term" value="P:cell division"/>
    <property type="evidence" value="ECO:0007669"/>
    <property type="project" value="UniProtKB-KW"/>
</dbReference>
<evidence type="ECO:0000256" key="2">
    <source>
        <dbReference type="ARBA" id="ARBA00022618"/>
    </source>
</evidence>
<keyword evidence="9 10" id="KW-0961">Cell wall biogenesis/degradation</keyword>
<feature type="binding site" evidence="10">
    <location>
        <position position="215"/>
    </location>
    <ligand>
        <name>UDP-N-acetyl-alpha-D-glucosamine</name>
        <dbReference type="ChEBI" id="CHEBI:57705"/>
    </ligand>
</feature>
<keyword evidence="8 10" id="KW-0131">Cell cycle</keyword>
<dbReference type="CAZy" id="GT28">
    <property type="family name" value="Glycosyltransferase Family 28"/>
</dbReference>
<dbReference type="STRING" id="383372.Rcas_1095"/>
<evidence type="ECO:0000256" key="7">
    <source>
        <dbReference type="ARBA" id="ARBA00023136"/>
    </source>
</evidence>
<comment type="subcellular location">
    <subcellularLocation>
        <location evidence="10">Cell membrane</location>
        <topology evidence="10">Peripheral membrane protein</topology>
        <orientation evidence="10">Cytoplasmic side</orientation>
    </subcellularLocation>
</comment>
<dbReference type="PANTHER" id="PTHR21015:SF22">
    <property type="entry name" value="GLYCOSYLTRANSFERASE"/>
    <property type="match status" value="1"/>
</dbReference>
<dbReference type="GO" id="GO:0009252">
    <property type="term" value="P:peptidoglycan biosynthetic process"/>
    <property type="evidence" value="ECO:0007669"/>
    <property type="project" value="UniProtKB-UniRule"/>
</dbReference>
<dbReference type="GO" id="GO:0005886">
    <property type="term" value="C:plasma membrane"/>
    <property type="evidence" value="ECO:0007669"/>
    <property type="project" value="UniProtKB-SubCell"/>
</dbReference>
<dbReference type="CDD" id="cd03785">
    <property type="entry name" value="GT28_MurG"/>
    <property type="match status" value="1"/>
</dbReference>
<keyword evidence="5 10" id="KW-0133">Cell shape</keyword>
<keyword evidence="14" id="KW-1185">Reference proteome</keyword>
<keyword evidence="3 10" id="KW-0328">Glycosyltransferase</keyword>
<protein>
    <recommendedName>
        <fullName evidence="10">UDP-N-acetylglucosamine--N-acetylmuramyl-(pentapeptide) pyrophosphoryl-undecaprenol N-acetylglucosamine transferase</fullName>
        <ecNumber evidence="10">2.4.1.227</ecNumber>
    </recommendedName>
    <alternativeName>
        <fullName evidence="10">Undecaprenyl-PP-MurNAc-pentapeptide-UDPGlcNAc GlcNAc transferase</fullName>
    </alternativeName>
</protein>
<evidence type="ECO:0000256" key="10">
    <source>
        <dbReference type="HAMAP-Rule" id="MF_00033"/>
    </source>
</evidence>
<reference evidence="13 14" key="1">
    <citation type="submission" date="2007-08" db="EMBL/GenBank/DDBJ databases">
        <title>Complete sequence of Roseiflexus castenholzii DSM 13941.</title>
        <authorList>
            <consortium name="US DOE Joint Genome Institute"/>
            <person name="Copeland A."/>
            <person name="Lucas S."/>
            <person name="Lapidus A."/>
            <person name="Barry K."/>
            <person name="Glavina del Rio T."/>
            <person name="Dalin E."/>
            <person name="Tice H."/>
            <person name="Pitluck S."/>
            <person name="Thompson L.S."/>
            <person name="Brettin T."/>
            <person name="Bruce D."/>
            <person name="Detter J.C."/>
            <person name="Han C."/>
            <person name="Tapia R."/>
            <person name="Schmutz J."/>
            <person name="Larimer F."/>
            <person name="Land M."/>
            <person name="Hauser L."/>
            <person name="Kyrpides N."/>
            <person name="Mikhailova N."/>
            <person name="Bryant D.A."/>
            <person name="Hanada S."/>
            <person name="Tsukatani Y."/>
            <person name="Richardson P."/>
        </authorList>
    </citation>
    <scope>NUCLEOTIDE SEQUENCE [LARGE SCALE GENOMIC DNA]</scope>
    <source>
        <strain evidence="14">DSM 13941 / HLO8</strain>
    </source>
</reference>
<feature type="binding site" evidence="10">
    <location>
        <begin position="22"/>
        <end position="24"/>
    </location>
    <ligand>
        <name>UDP-N-acetyl-alpha-D-glucosamine</name>
        <dbReference type="ChEBI" id="CHEBI:57705"/>
    </ligand>
</feature>
<dbReference type="AlphaFoldDB" id="A7NI94"/>
<dbReference type="InterPro" id="IPR006009">
    <property type="entry name" value="GlcNAc_MurG"/>
</dbReference>
<evidence type="ECO:0000256" key="5">
    <source>
        <dbReference type="ARBA" id="ARBA00022960"/>
    </source>
</evidence>
<feature type="domain" description="Glycosyltransferase family 28 N-terminal" evidence="11">
    <location>
        <begin position="66"/>
        <end position="169"/>
    </location>
</feature>
<evidence type="ECO:0000313" key="14">
    <source>
        <dbReference type="Proteomes" id="UP000000263"/>
    </source>
</evidence>
<dbReference type="HAMAP" id="MF_00033">
    <property type="entry name" value="MurG"/>
    <property type="match status" value="1"/>
</dbReference>
<gene>
    <name evidence="10" type="primary">murG</name>
    <name evidence="13" type="ordered locus">Rcas_1095</name>
</gene>
<keyword evidence="2 10" id="KW-0132">Cell division</keyword>
<evidence type="ECO:0000256" key="1">
    <source>
        <dbReference type="ARBA" id="ARBA00022475"/>
    </source>
</evidence>
<dbReference type="EC" id="2.4.1.227" evidence="10"/>
<evidence type="ECO:0000256" key="6">
    <source>
        <dbReference type="ARBA" id="ARBA00022984"/>
    </source>
</evidence>
<proteinExistence type="inferred from homology"/>
<feature type="binding site" evidence="10">
    <location>
        <position position="245"/>
    </location>
    <ligand>
        <name>UDP-N-acetyl-alpha-D-glucosamine</name>
        <dbReference type="ChEBI" id="CHEBI:57705"/>
    </ligand>
</feature>
<dbReference type="GO" id="GO:0008360">
    <property type="term" value="P:regulation of cell shape"/>
    <property type="evidence" value="ECO:0007669"/>
    <property type="project" value="UniProtKB-KW"/>
</dbReference>
<comment type="caution">
    <text evidence="10">Lacks conserved residue(s) required for the propagation of feature annotation.</text>
</comment>
<name>A7NI94_ROSCS</name>
<dbReference type="Gene3D" id="3.40.50.2000">
    <property type="entry name" value="Glycogen Phosphorylase B"/>
    <property type="match status" value="2"/>
</dbReference>
<comment type="catalytic activity">
    <reaction evidence="10">
        <text>di-trans,octa-cis-undecaprenyl diphospho-N-acetyl-alpha-D-muramoyl-L-alanyl-D-glutamyl-meso-2,6-diaminopimeloyl-D-alanyl-D-alanine + UDP-N-acetyl-alpha-D-glucosamine = di-trans,octa-cis-undecaprenyl diphospho-[N-acetyl-alpha-D-glucosaminyl-(1-&gt;4)]-N-acetyl-alpha-D-muramoyl-L-alanyl-D-glutamyl-meso-2,6-diaminopimeloyl-D-alanyl-D-alanine + UDP + H(+)</text>
        <dbReference type="Rhea" id="RHEA:31227"/>
        <dbReference type="ChEBI" id="CHEBI:15378"/>
        <dbReference type="ChEBI" id="CHEBI:57705"/>
        <dbReference type="ChEBI" id="CHEBI:58223"/>
        <dbReference type="ChEBI" id="CHEBI:61387"/>
        <dbReference type="ChEBI" id="CHEBI:61388"/>
        <dbReference type="EC" id="2.4.1.227"/>
    </reaction>
</comment>
<comment type="function">
    <text evidence="10">Cell wall formation. Catalyzes the transfer of a GlcNAc subunit on undecaprenyl-pyrophosphoryl-MurNAc-pentapeptide (lipid intermediate I) to form undecaprenyl-pyrophosphoryl-MurNAc-(pentapeptide)GlcNAc (lipid intermediate II).</text>
</comment>
<organism evidence="13 14">
    <name type="scientific">Roseiflexus castenholzii (strain DSM 13941 / HLO8)</name>
    <dbReference type="NCBI Taxonomy" id="383372"/>
    <lineage>
        <taxon>Bacteria</taxon>
        <taxon>Bacillati</taxon>
        <taxon>Chloroflexota</taxon>
        <taxon>Chloroflexia</taxon>
        <taxon>Chloroflexales</taxon>
        <taxon>Roseiflexineae</taxon>
        <taxon>Roseiflexaceae</taxon>
        <taxon>Roseiflexus</taxon>
    </lineage>
</organism>
<dbReference type="Proteomes" id="UP000000263">
    <property type="component" value="Chromosome"/>
</dbReference>
<dbReference type="EMBL" id="CP000804">
    <property type="protein sequence ID" value="ABU57194.1"/>
    <property type="molecule type" value="Genomic_DNA"/>
</dbReference>
<dbReference type="GO" id="GO:0071555">
    <property type="term" value="P:cell wall organization"/>
    <property type="evidence" value="ECO:0007669"/>
    <property type="project" value="UniProtKB-KW"/>
</dbReference>
<feature type="domain" description="Glycosyl transferase family 28 C-terminal" evidence="12">
    <location>
        <begin position="238"/>
        <end position="381"/>
    </location>
</feature>
<keyword evidence="6 10" id="KW-0573">Peptidoglycan synthesis</keyword>
<evidence type="ECO:0000256" key="3">
    <source>
        <dbReference type="ARBA" id="ARBA00022676"/>
    </source>
</evidence>
<dbReference type="SUPFAM" id="SSF53756">
    <property type="entry name" value="UDP-Glycosyltransferase/glycogen phosphorylase"/>
    <property type="match status" value="1"/>
</dbReference>
<evidence type="ECO:0000313" key="13">
    <source>
        <dbReference type="EMBL" id="ABU57194.1"/>
    </source>
</evidence>
<evidence type="ECO:0000256" key="4">
    <source>
        <dbReference type="ARBA" id="ARBA00022679"/>
    </source>
</evidence>
<keyword evidence="1 10" id="KW-1003">Cell membrane</keyword>
<evidence type="ECO:0000259" key="12">
    <source>
        <dbReference type="Pfam" id="PF04101"/>
    </source>
</evidence>
<accession>A7NI94</accession>
<dbReference type="GO" id="GO:0005975">
    <property type="term" value="P:carbohydrate metabolic process"/>
    <property type="evidence" value="ECO:0007669"/>
    <property type="project" value="InterPro"/>
</dbReference>
<feature type="binding site" evidence="10">
    <location>
        <position position="359"/>
    </location>
    <ligand>
        <name>UDP-N-acetyl-alpha-D-glucosamine</name>
        <dbReference type="ChEBI" id="CHEBI:57705"/>
    </ligand>
</feature>
<dbReference type="Pfam" id="PF03033">
    <property type="entry name" value="Glyco_transf_28"/>
    <property type="match status" value="1"/>
</dbReference>
<dbReference type="GO" id="GO:0050511">
    <property type="term" value="F:undecaprenyldiphospho-muramoylpentapeptide beta-N-acetylglucosaminyltransferase activity"/>
    <property type="evidence" value="ECO:0007669"/>
    <property type="project" value="UniProtKB-UniRule"/>
</dbReference>
<keyword evidence="7 10" id="KW-0472">Membrane</keyword>
<keyword evidence="4 10" id="KW-0808">Transferase</keyword>